<dbReference type="PANTHER" id="PTHR36384">
    <property type="entry name" value="SAWADEE PROTEIN"/>
    <property type="match status" value="1"/>
</dbReference>
<organism evidence="3 4">
    <name type="scientific">Ceratopteris richardii</name>
    <name type="common">Triangle waterfern</name>
    <dbReference type="NCBI Taxonomy" id="49495"/>
    <lineage>
        <taxon>Eukaryota</taxon>
        <taxon>Viridiplantae</taxon>
        <taxon>Streptophyta</taxon>
        <taxon>Embryophyta</taxon>
        <taxon>Tracheophyta</taxon>
        <taxon>Polypodiopsida</taxon>
        <taxon>Polypodiidae</taxon>
        <taxon>Polypodiales</taxon>
        <taxon>Pteridineae</taxon>
        <taxon>Pteridaceae</taxon>
        <taxon>Parkerioideae</taxon>
        <taxon>Ceratopteris</taxon>
    </lineage>
</organism>
<accession>A0A8T2PZS0</accession>
<name>A0A8T2PZS0_CERRI</name>
<evidence type="ECO:0000313" key="4">
    <source>
        <dbReference type="Proteomes" id="UP000825935"/>
    </source>
</evidence>
<feature type="region of interest" description="Disordered" evidence="1">
    <location>
        <begin position="183"/>
        <end position="211"/>
    </location>
</feature>
<dbReference type="Pfam" id="PF16719">
    <property type="entry name" value="SAWADEE"/>
    <property type="match status" value="1"/>
</dbReference>
<evidence type="ECO:0000313" key="3">
    <source>
        <dbReference type="EMBL" id="KAH7276984.1"/>
    </source>
</evidence>
<dbReference type="PANTHER" id="PTHR36384:SF1">
    <property type="entry name" value="SAWADEE PROTEIN"/>
    <property type="match status" value="1"/>
</dbReference>
<feature type="domain" description="SAWADEE" evidence="2">
    <location>
        <begin position="4"/>
        <end position="141"/>
    </location>
</feature>
<evidence type="ECO:0000259" key="2">
    <source>
        <dbReference type="Pfam" id="PF16719"/>
    </source>
</evidence>
<dbReference type="InterPro" id="IPR032001">
    <property type="entry name" value="SAWADEE_dom"/>
</dbReference>
<dbReference type="AlphaFoldDB" id="A0A8T2PZS0"/>
<protein>
    <recommendedName>
        <fullName evidence="2">SAWADEE domain-containing protein</fullName>
    </recommendedName>
</protein>
<proteinExistence type="predicted"/>
<sequence length="627" mass="70821">MSEATLEFKARDGAWYAGTASFDGRSLRVHFEHFADEEDEFWSLEKFKCFIDIRKMIRPASQPLQDWQCGNLRRGMFLCVIFRHPGTEFFEYYDAKLQQIKRSPHTSDEDGEEVCECKFEVEWLGGPQKYKRQFVGCGDICLRIMGNIEDDSVIKEYIEAVQKNTNTLEKEESSITGFKSLDANLTHDENSNQTKESSNVDDEPFDQQPDKKICLGNTWSRSLEPSITTNNVQGPNCFGMKQSFDVIDIESDNEEGCKSLRNASGIELPTGANDSGTSCSQPDVQTVSQEAPPLDEEHNTHVDCSGILKEQTLPHVNGMATCSCLPMSMHCVHGVVCQCQKAGFMQGTPFHQMNASSLNDYGHGEMNKASKWQNGDNAATDSATSQVCSKKSHSQAEQSARILHYDLNSDLKNIHHTSKTYHGDSFSENVIDNGDRERTHEVRKVNSKQYFYKGSSHHVLASQVLLVKNLEKDIIPSKALQVVREVTSGALLMYVWPAMDYETTKKGYIYYEDSESAKAAYEKFSAGLFLVASSKGRPWIVSQVPTKQIDQLHLHHILSAVGLRQEDETEEGEGGCGHLLILHRGSQEFPFAKAKLKLFLEQQKKLQCHYKIFRDEEDLLLAQQREL</sequence>
<dbReference type="OMA" id="KCKEDDA"/>
<evidence type="ECO:0000256" key="1">
    <source>
        <dbReference type="SAM" id="MobiDB-lite"/>
    </source>
</evidence>
<dbReference type="Proteomes" id="UP000825935">
    <property type="component" value="Chromosome 39"/>
</dbReference>
<comment type="caution">
    <text evidence="3">The sequence shown here is derived from an EMBL/GenBank/DDBJ whole genome shotgun (WGS) entry which is preliminary data.</text>
</comment>
<keyword evidence="4" id="KW-1185">Reference proteome</keyword>
<dbReference type="EMBL" id="CM035444">
    <property type="protein sequence ID" value="KAH7276984.1"/>
    <property type="molecule type" value="Genomic_DNA"/>
</dbReference>
<reference evidence="3" key="1">
    <citation type="submission" date="2021-08" db="EMBL/GenBank/DDBJ databases">
        <title>WGS assembly of Ceratopteris richardii.</title>
        <authorList>
            <person name="Marchant D.B."/>
            <person name="Chen G."/>
            <person name="Jenkins J."/>
            <person name="Shu S."/>
            <person name="Leebens-Mack J."/>
            <person name="Grimwood J."/>
            <person name="Schmutz J."/>
            <person name="Soltis P."/>
            <person name="Soltis D."/>
            <person name="Chen Z.-H."/>
        </authorList>
    </citation>
    <scope>NUCLEOTIDE SEQUENCE</scope>
    <source>
        <strain evidence="3">Whitten #5841</strain>
        <tissue evidence="3">Leaf</tissue>
    </source>
</reference>
<dbReference type="GO" id="GO:0003682">
    <property type="term" value="F:chromatin binding"/>
    <property type="evidence" value="ECO:0007669"/>
    <property type="project" value="InterPro"/>
</dbReference>
<gene>
    <name evidence="3" type="ORF">KP509_39G029300</name>
</gene>
<dbReference type="OrthoDB" id="1866990at2759"/>